<proteinExistence type="predicted"/>
<evidence type="ECO:0000313" key="1">
    <source>
        <dbReference type="EMBL" id="OGX85372.1"/>
    </source>
</evidence>
<dbReference type="RefSeq" id="WP_070734283.1">
    <property type="nucleotide sequence ID" value="NZ_MDZC01000059.1"/>
</dbReference>
<organism evidence="1 2">
    <name type="scientific">Hymenobacter glacialis</name>
    <dbReference type="NCBI Taxonomy" id="1908236"/>
    <lineage>
        <taxon>Bacteria</taxon>
        <taxon>Pseudomonadati</taxon>
        <taxon>Bacteroidota</taxon>
        <taxon>Cytophagia</taxon>
        <taxon>Cytophagales</taxon>
        <taxon>Hymenobacteraceae</taxon>
        <taxon>Hymenobacter</taxon>
    </lineage>
</organism>
<dbReference type="Proteomes" id="UP000177791">
    <property type="component" value="Unassembled WGS sequence"/>
</dbReference>
<dbReference type="AlphaFoldDB" id="A0A1G1T3E4"/>
<evidence type="ECO:0000313" key="2">
    <source>
        <dbReference type="Proteomes" id="UP000177791"/>
    </source>
</evidence>
<comment type="caution">
    <text evidence="1">The sequence shown here is derived from an EMBL/GenBank/DDBJ whole genome shotgun (WGS) entry which is preliminary data.</text>
</comment>
<sequence length="62" mass="6874">MLNPHEMAAVVYAIDGKANAGREFEVFRQPLRIERLGEAIHAQSIPVVLERVSGSRRVALGF</sequence>
<reference evidence="1 2" key="1">
    <citation type="submission" date="2016-08" db="EMBL/GenBank/DDBJ databases">
        <title>Hymenobacter coccineus sp. nov., Hymenobacter lapidarius sp. nov. and Hymenobacter glacialis sp. nov., isolated from Antarctic soil.</title>
        <authorList>
            <person name="Sedlacek I."/>
            <person name="Kralova S."/>
            <person name="Kyrova K."/>
            <person name="Maslanova I."/>
            <person name="Stankova E."/>
            <person name="Vrbovska V."/>
            <person name="Nemec M."/>
            <person name="Bartak M."/>
            <person name="Svec P."/>
            <person name="Busse H.-J."/>
            <person name="Pantucek R."/>
        </authorList>
    </citation>
    <scope>NUCLEOTIDE SEQUENCE [LARGE SCALE GENOMIC DNA]</scope>
    <source>
        <strain evidence="1 2">CCM 8648</strain>
    </source>
</reference>
<gene>
    <name evidence="1" type="ORF">BEN48_14495</name>
</gene>
<dbReference type="EMBL" id="MDZC01000059">
    <property type="protein sequence ID" value="OGX85372.1"/>
    <property type="molecule type" value="Genomic_DNA"/>
</dbReference>
<accession>A0A1G1T3E4</accession>
<name>A0A1G1T3E4_9BACT</name>
<protein>
    <submittedName>
        <fullName evidence="1">Uncharacterized protein</fullName>
    </submittedName>
</protein>
<keyword evidence="2" id="KW-1185">Reference proteome</keyword>